<dbReference type="Gene3D" id="1.10.10.1210">
    <property type="entry name" value="MAGE homology domain, winged helix WH2 motif"/>
    <property type="match status" value="1"/>
</dbReference>
<dbReference type="PANTHER" id="PTHR11736">
    <property type="entry name" value="MELANOMA-ASSOCIATED ANTIGEN MAGE ANTIGEN"/>
    <property type="match status" value="1"/>
</dbReference>
<dbReference type="InterPro" id="IPR002190">
    <property type="entry name" value="MHD_dom"/>
</dbReference>
<gene>
    <name evidence="3" type="ORF">EI555_013843</name>
</gene>
<dbReference type="Proteomes" id="UP000308365">
    <property type="component" value="Unassembled WGS sequence"/>
</dbReference>
<feature type="non-terminal residue" evidence="3">
    <location>
        <position position="1"/>
    </location>
</feature>
<accession>A0A4U1EDQ7</accession>
<feature type="domain" description="MAGE" evidence="2">
    <location>
        <begin position="416"/>
        <end position="615"/>
    </location>
</feature>
<proteinExistence type="predicted"/>
<dbReference type="InterPro" id="IPR021072">
    <property type="entry name" value="MAGE_N"/>
</dbReference>
<evidence type="ECO:0000259" key="2">
    <source>
        <dbReference type="PROSITE" id="PS50838"/>
    </source>
</evidence>
<feature type="compositionally biased region" description="Low complexity" evidence="1">
    <location>
        <begin position="320"/>
        <end position="336"/>
    </location>
</feature>
<dbReference type="SMART" id="SM01392">
    <property type="entry name" value="MAGE_N"/>
    <property type="match status" value="1"/>
</dbReference>
<dbReference type="Pfam" id="PF01454">
    <property type="entry name" value="MAGE"/>
    <property type="match status" value="1"/>
</dbReference>
<dbReference type="InterPro" id="IPR037445">
    <property type="entry name" value="MAGE"/>
</dbReference>
<evidence type="ECO:0000313" key="3">
    <source>
        <dbReference type="EMBL" id="TKC34225.1"/>
    </source>
</evidence>
<dbReference type="FunFam" id="1.10.10.1200:FF:000007">
    <property type="entry name" value="Melanoma-associated antigen C2"/>
    <property type="match status" value="1"/>
</dbReference>
<feature type="compositionally biased region" description="Acidic residues" evidence="1">
    <location>
        <begin position="258"/>
        <end position="268"/>
    </location>
</feature>
<name>A0A4U1EDQ7_MONMO</name>
<dbReference type="AlphaFoldDB" id="A0A4U1EDQ7"/>
<evidence type="ECO:0000256" key="1">
    <source>
        <dbReference type="SAM" id="MobiDB-lite"/>
    </source>
</evidence>
<sequence>PWHVAADTTFAHFCLDVLGEHRLVLEPTREAAQAVLESRLRTEGTPYTRTDGAQQFSALAADTGEPRMVTGCGPRLTHFLGDSRDGEDLGLVDVPEFSPGRTTTCCQAEGSHSHLPLLSALGGHIAGLPNVAFIDFHSGSLREGGEGLGVSEKTGQLKESHQVRRRKSPKLYQSQGKDPWNVTSCLRLAEVQEERAQASLEERSLGSHIPPSCLHFYLLPPTRVIMLHSPRHLRLTFEPDFQTLSDIRDLLTVQVPTAEEEEEEEEETASVSSCSFNFSYPSTSPPSSPLLLGTPEEMEEEEKKEQEEEEEEVEEEEETASVSSSSFTFSYSSTCPPFSPLPLGTPEEQEEVEEEEEQEEEEQPATVPLGHPQSPQSSFSAMPWSTSDGSSSIQGEEGTHSLQASAHTKSLFRGLLDEKVADLLHFMVLKYRLKEPFTKAEMLKAVIKKDKNQFPVIFKKASKCLEVISGIDVKEVDPKIHSYVLFNSLDLTHDEMHSDDQSMPKNGLLAIILGVICIEGNCAPEENIWDFLNMINVYAGREHFIYGEPRKLITRDWVQENYLEYRKVSNSDPPRYEFLWGPRAYAEISKLKVLEFLVKVKGTDPISFSHWYEKALRDDEESRGHSWPLG</sequence>
<feature type="compositionally biased region" description="Polar residues" evidence="1">
    <location>
        <begin position="269"/>
        <end position="278"/>
    </location>
</feature>
<dbReference type="EMBL" id="RWIC01001987">
    <property type="protein sequence ID" value="TKC34225.1"/>
    <property type="molecule type" value="Genomic_DNA"/>
</dbReference>
<dbReference type="InterPro" id="IPR041898">
    <property type="entry name" value="MAGE_WH1"/>
</dbReference>
<feature type="compositionally biased region" description="Acidic residues" evidence="1">
    <location>
        <begin position="307"/>
        <end position="319"/>
    </location>
</feature>
<dbReference type="Gene3D" id="1.10.10.1200">
    <property type="entry name" value="MAGE homology domain, winged helix WH1 motif"/>
    <property type="match status" value="1"/>
</dbReference>
<protein>
    <recommendedName>
        <fullName evidence="2">MAGE domain-containing protein</fullName>
    </recommendedName>
</protein>
<evidence type="ECO:0000313" key="4">
    <source>
        <dbReference type="Proteomes" id="UP000308365"/>
    </source>
</evidence>
<feature type="compositionally biased region" description="Polar residues" evidence="1">
    <location>
        <begin position="373"/>
        <end position="402"/>
    </location>
</feature>
<reference evidence="3" key="1">
    <citation type="journal article" date="2019" name="IScience">
        <title>Narwhal Genome Reveals Long-Term Low Genetic Diversity despite Current Large Abundance Size.</title>
        <authorList>
            <person name="Westbury M.V."/>
            <person name="Petersen B."/>
            <person name="Garde E."/>
            <person name="Heide-Jorgensen M.P."/>
            <person name="Lorenzen E.D."/>
        </authorList>
    </citation>
    <scope>NUCLEOTIDE SEQUENCE</scope>
    <source>
        <strain evidence="3">MVW</strain>
        <tissue evidence="3">Liver</tissue>
    </source>
</reference>
<dbReference type="PANTHER" id="PTHR11736:SF84">
    <property type="entry name" value="MELANOMA-ASSOCIATED ANTIGEN C2"/>
    <property type="match status" value="1"/>
</dbReference>
<comment type="caution">
    <text evidence="3">The sequence shown here is derived from an EMBL/GenBank/DDBJ whole genome shotgun (WGS) entry which is preliminary data.</text>
</comment>
<feature type="region of interest" description="Disordered" evidence="1">
    <location>
        <begin position="256"/>
        <end position="402"/>
    </location>
</feature>
<feature type="compositionally biased region" description="Acidic residues" evidence="1">
    <location>
        <begin position="347"/>
        <end position="363"/>
    </location>
</feature>
<dbReference type="FunFam" id="1.10.10.1210:FF:000001">
    <property type="entry name" value="melanoma-associated antigen D1"/>
    <property type="match status" value="1"/>
</dbReference>
<dbReference type="GO" id="GO:0005634">
    <property type="term" value="C:nucleus"/>
    <property type="evidence" value="ECO:0007669"/>
    <property type="project" value="TreeGrafter"/>
</dbReference>
<dbReference type="SMART" id="SM01373">
    <property type="entry name" value="MAGE"/>
    <property type="match status" value="1"/>
</dbReference>
<dbReference type="InterPro" id="IPR041899">
    <property type="entry name" value="MAGE_WH2"/>
</dbReference>
<dbReference type="GO" id="GO:0000122">
    <property type="term" value="P:negative regulation of transcription by RNA polymerase II"/>
    <property type="evidence" value="ECO:0007669"/>
    <property type="project" value="TreeGrafter"/>
</dbReference>
<organism evidence="3 4">
    <name type="scientific">Monodon monoceros</name>
    <name type="common">Narwhal</name>
    <name type="synonym">Ceratodon monodon</name>
    <dbReference type="NCBI Taxonomy" id="40151"/>
    <lineage>
        <taxon>Eukaryota</taxon>
        <taxon>Metazoa</taxon>
        <taxon>Chordata</taxon>
        <taxon>Craniata</taxon>
        <taxon>Vertebrata</taxon>
        <taxon>Euteleostomi</taxon>
        <taxon>Mammalia</taxon>
        <taxon>Eutheria</taxon>
        <taxon>Laurasiatheria</taxon>
        <taxon>Artiodactyla</taxon>
        <taxon>Whippomorpha</taxon>
        <taxon>Cetacea</taxon>
        <taxon>Odontoceti</taxon>
        <taxon>Monodontidae</taxon>
        <taxon>Monodon</taxon>
    </lineage>
</organism>
<dbReference type="PROSITE" id="PS50838">
    <property type="entry name" value="MAGE"/>
    <property type="match status" value="1"/>
</dbReference>
<feature type="region of interest" description="Disordered" evidence="1">
    <location>
        <begin position="147"/>
        <end position="176"/>
    </location>
</feature>